<name>A0A8S5UWI7_9CAUD</name>
<dbReference type="EMBL" id="BK016155">
    <property type="protein sequence ID" value="DAF98811.1"/>
    <property type="molecule type" value="Genomic_DNA"/>
</dbReference>
<protein>
    <submittedName>
        <fullName evidence="1">Uncharacterized protein</fullName>
    </submittedName>
</protein>
<accession>A0A8S5UWI7</accession>
<sequence length="31" mass="3729">MGFLYCIKIVIVIVPEVRESYFIHTFYFSIT</sequence>
<organism evidence="1">
    <name type="scientific">Podoviridae sp. ctLPy3</name>
    <dbReference type="NCBI Taxonomy" id="2825244"/>
    <lineage>
        <taxon>Viruses</taxon>
        <taxon>Duplodnaviria</taxon>
        <taxon>Heunggongvirae</taxon>
        <taxon>Uroviricota</taxon>
        <taxon>Caudoviricetes</taxon>
    </lineage>
</organism>
<reference evidence="1" key="1">
    <citation type="journal article" date="2021" name="Proc. Natl. Acad. Sci. U.S.A.">
        <title>A Catalog of Tens of Thousands of Viruses from Human Metagenomes Reveals Hidden Associations with Chronic Diseases.</title>
        <authorList>
            <person name="Tisza M.J."/>
            <person name="Buck C.B."/>
        </authorList>
    </citation>
    <scope>NUCLEOTIDE SEQUENCE</scope>
    <source>
        <strain evidence="1">CtLPy3</strain>
    </source>
</reference>
<proteinExistence type="predicted"/>
<evidence type="ECO:0000313" key="1">
    <source>
        <dbReference type="EMBL" id="DAF98811.1"/>
    </source>
</evidence>